<dbReference type="Proteomes" id="UP000799772">
    <property type="component" value="Unassembled WGS sequence"/>
</dbReference>
<keyword evidence="3" id="KW-0732">Signal</keyword>
<dbReference type="Gene3D" id="3.30.465.10">
    <property type="match status" value="2"/>
</dbReference>
<sequence>MLSPVTSLLILAACSQAVAAHGPLPYRPRCAFGDPCWPSLKEWQSFNESISGRLIVSHPSAVICHQPLYNPILCKKATEEWTNSFWRTDQVGAYSAILWEDGNDQCDINTPVNEPCGPGLVAHYSVAAEDTSDIQAAIHFALRHDIYLVIKNTGHDHLGRSSGRGSLAIWTHRLKGRTWHDAFTPSGAPSCYSAVPAVTLRAGEQWLDVYRDADMHNRIVVGGSARTVGAAGGYLTGGGHSAWAHFYGLAADNLLEVTIVTPTGELKIINEHTDPDYFWAIRGGGGSTWGVITSVTYKTHPSPSHIQVGISQFNTTTDTARRTVIQQVLKSLVYITDSGYTGYGSITPNSLRLIFIQPNGTNATYDSAFASLQQLANVTGVAGGIFQLVFPSWLEYGNVFLQDPNIATNVQDASRLLTKDILLNKHDQLADLVLQYPDLTPGFNFIGKVNSAERDKTSVHDTWRNSHALMTFGIDFVDNATLAYKHERKERLVEISSRMSDIVGPDSGTYVNEANPYEPKWQTVFWGKNYVRLLKIKRRVDPANLLVCNRCVGTDVIYEP</sequence>
<accession>A0A9P4I5E3</accession>
<keyword evidence="6" id="KW-1185">Reference proteome</keyword>
<dbReference type="PROSITE" id="PS51387">
    <property type="entry name" value="FAD_PCMH"/>
    <property type="match status" value="1"/>
</dbReference>
<protein>
    <submittedName>
        <fullName evidence="5">FAD-binding domain-containing protein</fullName>
    </submittedName>
</protein>
<reference evidence="5" key="1">
    <citation type="journal article" date="2020" name="Stud. Mycol.">
        <title>101 Dothideomycetes genomes: a test case for predicting lifestyles and emergence of pathogens.</title>
        <authorList>
            <person name="Haridas S."/>
            <person name="Albert R."/>
            <person name="Binder M."/>
            <person name="Bloem J."/>
            <person name="Labutti K."/>
            <person name="Salamov A."/>
            <person name="Andreopoulos B."/>
            <person name="Baker S."/>
            <person name="Barry K."/>
            <person name="Bills G."/>
            <person name="Bluhm B."/>
            <person name="Cannon C."/>
            <person name="Castanera R."/>
            <person name="Culley D."/>
            <person name="Daum C."/>
            <person name="Ezra D."/>
            <person name="Gonzalez J."/>
            <person name="Henrissat B."/>
            <person name="Kuo A."/>
            <person name="Liang C."/>
            <person name="Lipzen A."/>
            <person name="Lutzoni F."/>
            <person name="Magnuson J."/>
            <person name="Mondo S."/>
            <person name="Nolan M."/>
            <person name="Ohm R."/>
            <person name="Pangilinan J."/>
            <person name="Park H.-J."/>
            <person name="Ramirez L."/>
            <person name="Alfaro M."/>
            <person name="Sun H."/>
            <person name="Tritt A."/>
            <person name="Yoshinaga Y."/>
            <person name="Zwiers L.-H."/>
            <person name="Turgeon B."/>
            <person name="Goodwin S."/>
            <person name="Spatafora J."/>
            <person name="Crous P."/>
            <person name="Grigoriev I."/>
        </authorList>
    </citation>
    <scope>NUCLEOTIDE SEQUENCE</scope>
    <source>
        <strain evidence="5">CBS 133067</strain>
    </source>
</reference>
<dbReference type="GO" id="GO:0071949">
    <property type="term" value="F:FAD binding"/>
    <property type="evidence" value="ECO:0007669"/>
    <property type="project" value="InterPro"/>
</dbReference>
<evidence type="ECO:0000313" key="6">
    <source>
        <dbReference type="Proteomes" id="UP000799772"/>
    </source>
</evidence>
<dbReference type="OrthoDB" id="9983560at2759"/>
<dbReference type="InterPro" id="IPR050432">
    <property type="entry name" value="FAD-linked_Oxidoreductases_BP"/>
</dbReference>
<name>A0A9P4I5E3_9PEZI</name>
<dbReference type="Pfam" id="PF01565">
    <property type="entry name" value="FAD_binding_4"/>
    <property type="match status" value="1"/>
</dbReference>
<comment type="similarity">
    <text evidence="1">Belongs to the oxygen-dependent FAD-linked oxidoreductase family.</text>
</comment>
<dbReference type="PANTHER" id="PTHR13878:SF91">
    <property type="entry name" value="FAD BINDING DOMAIN PROTEIN (AFU_ORTHOLOGUE AFUA_6G12070)-RELATED"/>
    <property type="match status" value="1"/>
</dbReference>
<dbReference type="InterPro" id="IPR012951">
    <property type="entry name" value="BBE"/>
</dbReference>
<dbReference type="SUPFAM" id="SSF56176">
    <property type="entry name" value="FAD-binding/transporter-associated domain-like"/>
    <property type="match status" value="1"/>
</dbReference>
<dbReference type="GO" id="GO:0016491">
    <property type="term" value="F:oxidoreductase activity"/>
    <property type="evidence" value="ECO:0007669"/>
    <property type="project" value="UniProtKB-KW"/>
</dbReference>
<evidence type="ECO:0000256" key="1">
    <source>
        <dbReference type="ARBA" id="ARBA00005466"/>
    </source>
</evidence>
<dbReference type="PANTHER" id="PTHR13878">
    <property type="entry name" value="GULONOLACTONE OXIDASE"/>
    <property type="match status" value="1"/>
</dbReference>
<dbReference type="InterPro" id="IPR016169">
    <property type="entry name" value="FAD-bd_PCMH_sub2"/>
</dbReference>
<evidence type="ECO:0000256" key="3">
    <source>
        <dbReference type="SAM" id="SignalP"/>
    </source>
</evidence>
<feature type="chain" id="PRO_5040481672" evidence="3">
    <location>
        <begin position="21"/>
        <end position="560"/>
    </location>
</feature>
<dbReference type="AlphaFoldDB" id="A0A9P4I5E3"/>
<dbReference type="InterPro" id="IPR036318">
    <property type="entry name" value="FAD-bd_PCMH-like_sf"/>
</dbReference>
<evidence type="ECO:0000256" key="2">
    <source>
        <dbReference type="ARBA" id="ARBA00023002"/>
    </source>
</evidence>
<gene>
    <name evidence="5" type="ORF">NA57DRAFT_50345</name>
</gene>
<evidence type="ECO:0000259" key="4">
    <source>
        <dbReference type="PROSITE" id="PS51387"/>
    </source>
</evidence>
<feature type="domain" description="FAD-binding PCMH-type" evidence="4">
    <location>
        <begin position="114"/>
        <end position="302"/>
    </location>
</feature>
<dbReference type="Pfam" id="PF08031">
    <property type="entry name" value="BBE"/>
    <property type="match status" value="1"/>
</dbReference>
<feature type="signal peptide" evidence="3">
    <location>
        <begin position="1"/>
        <end position="20"/>
    </location>
</feature>
<dbReference type="InterPro" id="IPR006094">
    <property type="entry name" value="Oxid_FAD_bind_N"/>
</dbReference>
<keyword evidence="2" id="KW-0560">Oxidoreductase</keyword>
<organism evidence="5 6">
    <name type="scientific">Rhizodiscina lignyota</name>
    <dbReference type="NCBI Taxonomy" id="1504668"/>
    <lineage>
        <taxon>Eukaryota</taxon>
        <taxon>Fungi</taxon>
        <taxon>Dikarya</taxon>
        <taxon>Ascomycota</taxon>
        <taxon>Pezizomycotina</taxon>
        <taxon>Dothideomycetes</taxon>
        <taxon>Pleosporomycetidae</taxon>
        <taxon>Aulographales</taxon>
        <taxon>Rhizodiscinaceae</taxon>
        <taxon>Rhizodiscina</taxon>
    </lineage>
</organism>
<dbReference type="InterPro" id="IPR016166">
    <property type="entry name" value="FAD-bd_PCMH"/>
</dbReference>
<dbReference type="EMBL" id="ML978147">
    <property type="protein sequence ID" value="KAF2092417.1"/>
    <property type="molecule type" value="Genomic_DNA"/>
</dbReference>
<comment type="caution">
    <text evidence="5">The sequence shown here is derived from an EMBL/GenBank/DDBJ whole genome shotgun (WGS) entry which is preliminary data.</text>
</comment>
<evidence type="ECO:0000313" key="5">
    <source>
        <dbReference type="EMBL" id="KAF2092417.1"/>
    </source>
</evidence>
<proteinExistence type="inferred from homology"/>